<evidence type="ECO:0000313" key="1">
    <source>
        <dbReference type="EMBL" id="KOX77144.1"/>
    </source>
</evidence>
<dbReference type="AlphaFoldDB" id="A0A0N0U675"/>
<gene>
    <name evidence="1" type="ORF">WN51_10234</name>
</gene>
<sequence>MTWYLKSDVYIFYQYSILFQFYIKRENLRFRDIVTNFTNVFLLLIELKNSKAARRLTLEPPTIKEIKVQKLRSRMILDSDYDSNFLNLQALKTAKSLKVLILNELEIRILLIHLLPRVTIPLNLKKEKNQNLCTFKVQKFYTLRDRSVPDNATPPRESRDPNQPIANFRCISVAPAPSVIEYIINFPPMPHLKLQDNSARLILSELEYHPIVTSSVLPIAVECPQIQGTFGPKTRCVRRSWFSSAMLHVCFRKLANRETKEVEKSSYRQAQPVVFRLNQHERIIRRDFLKLENLGSLWGNPIAKIQKFTRLDDDLTGAFGPKHCKISVFHFDRDLRNKSGQYYSIDSCALTYDFIGVKDYLLEENFIAKASYSVPRLTIEYKFTPQKCEE</sequence>
<accession>A0A0N0U675</accession>
<dbReference type="OrthoDB" id="10039049at2759"/>
<evidence type="ECO:0000313" key="2">
    <source>
        <dbReference type="Proteomes" id="UP000053105"/>
    </source>
</evidence>
<dbReference type="EMBL" id="KQ435735">
    <property type="protein sequence ID" value="KOX77144.1"/>
    <property type="molecule type" value="Genomic_DNA"/>
</dbReference>
<name>A0A0N0U675_9HYME</name>
<keyword evidence="2" id="KW-1185">Reference proteome</keyword>
<proteinExistence type="predicted"/>
<dbReference type="Proteomes" id="UP000053105">
    <property type="component" value="Unassembled WGS sequence"/>
</dbReference>
<organism evidence="1 2">
    <name type="scientific">Melipona quadrifasciata</name>
    <dbReference type="NCBI Taxonomy" id="166423"/>
    <lineage>
        <taxon>Eukaryota</taxon>
        <taxon>Metazoa</taxon>
        <taxon>Ecdysozoa</taxon>
        <taxon>Arthropoda</taxon>
        <taxon>Hexapoda</taxon>
        <taxon>Insecta</taxon>
        <taxon>Pterygota</taxon>
        <taxon>Neoptera</taxon>
        <taxon>Endopterygota</taxon>
        <taxon>Hymenoptera</taxon>
        <taxon>Apocrita</taxon>
        <taxon>Aculeata</taxon>
        <taxon>Apoidea</taxon>
        <taxon>Anthophila</taxon>
        <taxon>Apidae</taxon>
        <taxon>Melipona</taxon>
    </lineage>
</organism>
<reference evidence="1 2" key="1">
    <citation type="submission" date="2015-07" db="EMBL/GenBank/DDBJ databases">
        <title>The genome of Melipona quadrifasciata.</title>
        <authorList>
            <person name="Pan H."/>
            <person name="Kapheim K."/>
        </authorList>
    </citation>
    <scope>NUCLEOTIDE SEQUENCE [LARGE SCALE GENOMIC DNA]</scope>
    <source>
        <strain evidence="1">0111107301</strain>
        <tissue evidence="1">Whole body</tissue>
    </source>
</reference>
<protein>
    <submittedName>
        <fullName evidence="1">Uncharacterized protein</fullName>
    </submittedName>
</protein>